<sequence length="78" mass="8890">MFFRKLVIGELDCPALLAQISLHAPSYSSRLSTLFYVPFSTTNYLYHRPLHRLPRQVNALLNQAPDIDIFCSPAAQIK</sequence>
<dbReference type="AlphaFoldDB" id="A0A6H5HI87"/>
<organism evidence="1 2">
    <name type="scientific">Nesidiocoris tenuis</name>
    <dbReference type="NCBI Taxonomy" id="355587"/>
    <lineage>
        <taxon>Eukaryota</taxon>
        <taxon>Metazoa</taxon>
        <taxon>Ecdysozoa</taxon>
        <taxon>Arthropoda</taxon>
        <taxon>Hexapoda</taxon>
        <taxon>Insecta</taxon>
        <taxon>Pterygota</taxon>
        <taxon>Neoptera</taxon>
        <taxon>Paraneoptera</taxon>
        <taxon>Hemiptera</taxon>
        <taxon>Heteroptera</taxon>
        <taxon>Panheteroptera</taxon>
        <taxon>Cimicomorpha</taxon>
        <taxon>Miridae</taxon>
        <taxon>Dicyphina</taxon>
        <taxon>Nesidiocoris</taxon>
    </lineage>
</organism>
<dbReference type="EMBL" id="CADCXU010030721">
    <property type="protein sequence ID" value="CAB0017047.1"/>
    <property type="molecule type" value="Genomic_DNA"/>
</dbReference>
<proteinExistence type="predicted"/>
<gene>
    <name evidence="1" type="ORF">NTEN_LOCUS21149</name>
</gene>
<feature type="non-terminal residue" evidence="1">
    <location>
        <position position="78"/>
    </location>
</feature>
<evidence type="ECO:0000313" key="1">
    <source>
        <dbReference type="EMBL" id="CAB0017047.1"/>
    </source>
</evidence>
<name>A0A6H5HI87_9HEMI</name>
<reference evidence="1 2" key="1">
    <citation type="submission" date="2020-02" db="EMBL/GenBank/DDBJ databases">
        <authorList>
            <person name="Ferguson B K."/>
        </authorList>
    </citation>
    <scope>NUCLEOTIDE SEQUENCE [LARGE SCALE GENOMIC DNA]</scope>
</reference>
<dbReference type="OrthoDB" id="426210at2759"/>
<evidence type="ECO:0000313" key="2">
    <source>
        <dbReference type="Proteomes" id="UP000479000"/>
    </source>
</evidence>
<accession>A0A6H5HI87</accession>
<dbReference type="Proteomes" id="UP000479000">
    <property type="component" value="Unassembled WGS sequence"/>
</dbReference>
<protein>
    <submittedName>
        <fullName evidence="1">Uncharacterized protein</fullName>
    </submittedName>
</protein>
<keyword evidence="2" id="KW-1185">Reference proteome</keyword>